<protein>
    <submittedName>
        <fullName evidence="10">rRNA-processing protein EBP2 homolog</fullName>
    </submittedName>
</protein>
<dbReference type="GO" id="GO:0030687">
    <property type="term" value="C:preribosome, large subunit precursor"/>
    <property type="evidence" value="ECO:0007669"/>
    <property type="project" value="TreeGrafter"/>
</dbReference>
<dbReference type="PANTHER" id="PTHR13028">
    <property type="entry name" value="RRNA PROCESSING PROTEIN EBNA1-BINDING PROTEIN-RELATED"/>
    <property type="match status" value="1"/>
</dbReference>
<proteinExistence type="inferred from homology"/>
<name>A0A0N5AQ05_9BILA</name>
<dbReference type="AlphaFoldDB" id="A0A0N5AQ05"/>
<dbReference type="InterPro" id="IPR008610">
    <property type="entry name" value="Ebp2"/>
</dbReference>
<feature type="compositionally biased region" description="Basic residues" evidence="8">
    <location>
        <begin position="258"/>
        <end position="269"/>
    </location>
</feature>
<comment type="function">
    <text evidence="1">Required for the processing of the 27S pre-rRNA.</text>
</comment>
<dbReference type="Pfam" id="PF05890">
    <property type="entry name" value="Ebp2"/>
    <property type="match status" value="1"/>
</dbReference>
<sequence length="312" mass="36616">MEEGIVKSKDNKIDSLEIDKFNDRKVGEKRVHFDEPYAQTDSEEDEDEDDSDRELQVALQEGLLKPSALNYVVEKKRPIINKSAEMKEKLKLFAKNLPWIESLDVDVKTDIASTKLDDDFQRELLFYKQAKEAASVAINRLLKMNVKVFRPADYYAEMAKADDHMQKVRKRLLDIKQGKERQEAIKRMREEKKFAVKVQKDVLQKRQTEKRKLMEAVKKHKKGMKAELDQMLNNAKRLQEEEDFDSKLPQSEGNLTKKFGHKLSRKARDRKFGFGGQKKRSKQNTKASFDDVRFAKNKLKRRKGPMKPRGRR</sequence>
<keyword evidence="9" id="KW-1185">Reference proteome</keyword>
<dbReference type="STRING" id="451379.A0A0N5AQ05"/>
<dbReference type="GO" id="GO:0034399">
    <property type="term" value="C:nuclear periphery"/>
    <property type="evidence" value="ECO:0007669"/>
    <property type="project" value="TreeGrafter"/>
</dbReference>
<evidence type="ECO:0000256" key="4">
    <source>
        <dbReference type="ARBA" id="ARBA00022517"/>
    </source>
</evidence>
<accession>A0A0N5AQ05</accession>
<keyword evidence="5 7" id="KW-0175">Coiled coil</keyword>
<reference evidence="10" key="1">
    <citation type="submission" date="2017-02" db="UniProtKB">
        <authorList>
            <consortium name="WormBaseParasite"/>
        </authorList>
    </citation>
    <scope>IDENTIFICATION</scope>
</reference>
<keyword evidence="4" id="KW-0690">Ribosome biogenesis</keyword>
<keyword evidence="6" id="KW-0539">Nucleus</keyword>
<evidence type="ECO:0000256" key="5">
    <source>
        <dbReference type="ARBA" id="ARBA00023054"/>
    </source>
</evidence>
<evidence type="ECO:0000256" key="7">
    <source>
        <dbReference type="SAM" id="Coils"/>
    </source>
</evidence>
<evidence type="ECO:0000256" key="1">
    <source>
        <dbReference type="ARBA" id="ARBA00003387"/>
    </source>
</evidence>
<feature type="region of interest" description="Disordered" evidence="8">
    <location>
        <begin position="30"/>
        <end position="54"/>
    </location>
</feature>
<dbReference type="PANTHER" id="PTHR13028:SF0">
    <property type="entry name" value="RRNA-PROCESSING PROTEIN EBP2-RELATED"/>
    <property type="match status" value="1"/>
</dbReference>
<evidence type="ECO:0000256" key="2">
    <source>
        <dbReference type="ARBA" id="ARBA00004604"/>
    </source>
</evidence>
<dbReference type="GO" id="GO:0005730">
    <property type="term" value="C:nucleolus"/>
    <property type="evidence" value="ECO:0007669"/>
    <property type="project" value="UniProtKB-SubCell"/>
</dbReference>
<evidence type="ECO:0000256" key="3">
    <source>
        <dbReference type="ARBA" id="ARBA00007336"/>
    </source>
</evidence>
<dbReference type="WBParaSite" id="SMUV_0000674901-mRNA-1">
    <property type="protein sequence ID" value="SMUV_0000674901-mRNA-1"/>
    <property type="gene ID" value="SMUV_0000674901"/>
</dbReference>
<dbReference type="Proteomes" id="UP000046393">
    <property type="component" value="Unplaced"/>
</dbReference>
<organism evidence="9 10">
    <name type="scientific">Syphacia muris</name>
    <dbReference type="NCBI Taxonomy" id="451379"/>
    <lineage>
        <taxon>Eukaryota</taxon>
        <taxon>Metazoa</taxon>
        <taxon>Ecdysozoa</taxon>
        <taxon>Nematoda</taxon>
        <taxon>Chromadorea</taxon>
        <taxon>Rhabditida</taxon>
        <taxon>Spirurina</taxon>
        <taxon>Oxyuridomorpha</taxon>
        <taxon>Oxyuroidea</taxon>
        <taxon>Oxyuridae</taxon>
        <taxon>Syphacia</taxon>
    </lineage>
</organism>
<comment type="similarity">
    <text evidence="3">Belongs to the EBP2 family.</text>
</comment>
<comment type="subcellular location">
    <subcellularLocation>
        <location evidence="2">Nucleus</location>
        <location evidence="2">Nucleolus</location>
    </subcellularLocation>
</comment>
<feature type="coiled-coil region" evidence="7">
    <location>
        <begin position="214"/>
        <end position="241"/>
    </location>
</feature>
<evidence type="ECO:0000313" key="9">
    <source>
        <dbReference type="Proteomes" id="UP000046393"/>
    </source>
</evidence>
<evidence type="ECO:0000256" key="8">
    <source>
        <dbReference type="SAM" id="MobiDB-lite"/>
    </source>
</evidence>
<feature type="compositionally biased region" description="Acidic residues" evidence="8">
    <location>
        <begin position="41"/>
        <end position="52"/>
    </location>
</feature>
<dbReference type="GO" id="GO:0042273">
    <property type="term" value="P:ribosomal large subunit biogenesis"/>
    <property type="evidence" value="ECO:0007669"/>
    <property type="project" value="TreeGrafter"/>
</dbReference>
<evidence type="ECO:0000256" key="6">
    <source>
        <dbReference type="ARBA" id="ARBA00023242"/>
    </source>
</evidence>
<evidence type="ECO:0000313" key="10">
    <source>
        <dbReference type="WBParaSite" id="SMUV_0000674901-mRNA-1"/>
    </source>
</evidence>
<feature type="compositionally biased region" description="Basic residues" evidence="8">
    <location>
        <begin position="295"/>
        <end position="312"/>
    </location>
</feature>
<feature type="region of interest" description="Disordered" evidence="8">
    <location>
        <begin position="244"/>
        <end position="312"/>
    </location>
</feature>
<dbReference type="GO" id="GO:0006364">
    <property type="term" value="P:rRNA processing"/>
    <property type="evidence" value="ECO:0007669"/>
    <property type="project" value="TreeGrafter"/>
</dbReference>